<keyword evidence="5 13" id="KW-0444">Lipid biosynthesis</keyword>
<evidence type="ECO:0000256" key="11">
    <source>
        <dbReference type="ARBA" id="ARBA00023098"/>
    </source>
</evidence>
<dbReference type="EC" id="2.7.1.130" evidence="3 13"/>
<dbReference type="PANTHER" id="PTHR42724:SF1">
    <property type="entry name" value="TETRAACYLDISACCHARIDE 4'-KINASE, MITOCHONDRIAL-RELATED"/>
    <property type="match status" value="1"/>
</dbReference>
<keyword evidence="6 13" id="KW-0441">Lipid A biosynthesis</keyword>
<evidence type="ECO:0000256" key="4">
    <source>
        <dbReference type="ARBA" id="ARBA00016436"/>
    </source>
</evidence>
<dbReference type="SUPFAM" id="SSF52540">
    <property type="entry name" value="P-loop containing nucleoside triphosphate hydrolases"/>
    <property type="match status" value="1"/>
</dbReference>
<dbReference type="PANTHER" id="PTHR42724">
    <property type="entry name" value="TETRAACYLDISACCHARIDE 4'-KINASE"/>
    <property type="match status" value="1"/>
</dbReference>
<evidence type="ECO:0000256" key="1">
    <source>
        <dbReference type="ARBA" id="ARBA00002274"/>
    </source>
</evidence>
<organism evidence="14 15">
    <name type="scientific">Urechidicola vernalis</name>
    <dbReference type="NCBI Taxonomy" id="3075600"/>
    <lineage>
        <taxon>Bacteria</taxon>
        <taxon>Pseudomonadati</taxon>
        <taxon>Bacteroidota</taxon>
        <taxon>Flavobacteriia</taxon>
        <taxon>Flavobacteriales</taxon>
        <taxon>Flavobacteriaceae</taxon>
        <taxon>Urechidicola</taxon>
    </lineage>
</organism>
<proteinExistence type="inferred from homology"/>
<comment type="pathway">
    <text evidence="2 13">Glycolipid biosynthesis; lipid IV(A) biosynthesis; lipid IV(A) from (3R)-3-hydroxytetradecanoyl-[acyl-carrier-protein] and UDP-N-acetyl-alpha-D-glucosamine: step 6/6.</text>
</comment>
<keyword evidence="10 13" id="KW-0067">ATP-binding</keyword>
<dbReference type="HAMAP" id="MF_00409">
    <property type="entry name" value="LpxK"/>
    <property type="match status" value="1"/>
</dbReference>
<dbReference type="Pfam" id="PF02606">
    <property type="entry name" value="LpxK"/>
    <property type="match status" value="1"/>
</dbReference>
<sequence>MSVFRKLLFPFSILYDGVTFVRNKLFDTGVFRSTAFDIPVIVVGNLSVGGTGKTPQIEYLVRLLQKNCKVAVLSRGYKRKSTGFLLGNDNTKVQEIGDEPFQFFNKFKEIYVAVDEDRVHGINKLKSLENPPDLILLDDAFQHRKVNGKTNVLLTPYNDLYIDDLVLPAGNLREGSRGANRASVVVVTKCPGDLSMEEQDAIRLRLKLTTEQHLFFTTIQYSKILKSEKKEISLDDIEDSKVLLVTGIANPTPLVSYLKSKKIEVEHVKFGDHHNFSEGEIIDLKNRFEKITSKNKVILTTEKDFMRLKSRLDVYYIEIEVAFLSDGKMFDNLVKGYVG</sequence>
<evidence type="ECO:0000256" key="6">
    <source>
        <dbReference type="ARBA" id="ARBA00022556"/>
    </source>
</evidence>
<accession>A0ABU2Y2E1</accession>
<evidence type="ECO:0000256" key="13">
    <source>
        <dbReference type="HAMAP-Rule" id="MF_00409"/>
    </source>
</evidence>
<feature type="binding site" evidence="13">
    <location>
        <begin position="47"/>
        <end position="54"/>
    </location>
    <ligand>
        <name>ATP</name>
        <dbReference type="ChEBI" id="CHEBI:30616"/>
    </ligand>
</feature>
<comment type="function">
    <text evidence="1 13">Transfers the gamma-phosphate of ATP to the 4'-position of a tetraacyldisaccharide 1-phosphate intermediate (termed DS-1-P) to form tetraacyldisaccharide 1,4'-bis-phosphate (lipid IVA).</text>
</comment>
<evidence type="ECO:0000313" key="15">
    <source>
        <dbReference type="Proteomes" id="UP001252186"/>
    </source>
</evidence>
<comment type="similarity">
    <text evidence="13">Belongs to the LpxK family.</text>
</comment>
<evidence type="ECO:0000256" key="5">
    <source>
        <dbReference type="ARBA" id="ARBA00022516"/>
    </source>
</evidence>
<dbReference type="EMBL" id="JAVRHV010000001">
    <property type="protein sequence ID" value="MDT0552366.1"/>
    <property type="molecule type" value="Genomic_DNA"/>
</dbReference>
<evidence type="ECO:0000256" key="10">
    <source>
        <dbReference type="ARBA" id="ARBA00022840"/>
    </source>
</evidence>
<keyword evidence="7 13" id="KW-0808">Transferase</keyword>
<dbReference type="RefSeq" id="WP_311592225.1">
    <property type="nucleotide sequence ID" value="NZ_JAVRHV010000001.1"/>
</dbReference>
<keyword evidence="8 13" id="KW-0547">Nucleotide-binding</keyword>
<dbReference type="Proteomes" id="UP001252186">
    <property type="component" value="Unassembled WGS sequence"/>
</dbReference>
<evidence type="ECO:0000313" key="14">
    <source>
        <dbReference type="EMBL" id="MDT0552366.1"/>
    </source>
</evidence>
<evidence type="ECO:0000256" key="12">
    <source>
        <dbReference type="ARBA" id="ARBA00029757"/>
    </source>
</evidence>
<evidence type="ECO:0000256" key="3">
    <source>
        <dbReference type="ARBA" id="ARBA00012071"/>
    </source>
</evidence>
<evidence type="ECO:0000256" key="9">
    <source>
        <dbReference type="ARBA" id="ARBA00022777"/>
    </source>
</evidence>
<dbReference type="GO" id="GO:0009029">
    <property type="term" value="F:lipid-A 4'-kinase activity"/>
    <property type="evidence" value="ECO:0007669"/>
    <property type="project" value="UniProtKB-EC"/>
</dbReference>
<protein>
    <recommendedName>
        <fullName evidence="4 13">Tetraacyldisaccharide 4'-kinase</fullName>
        <ecNumber evidence="3 13">2.7.1.130</ecNumber>
    </recommendedName>
    <alternativeName>
        <fullName evidence="12 13">Lipid A 4'-kinase</fullName>
    </alternativeName>
</protein>
<dbReference type="InterPro" id="IPR003758">
    <property type="entry name" value="LpxK"/>
</dbReference>
<gene>
    <name evidence="13 14" type="primary">lpxK</name>
    <name evidence="14" type="ORF">RM519_03825</name>
</gene>
<comment type="catalytic activity">
    <reaction evidence="13">
        <text>a lipid A disaccharide + ATP = a lipid IVA + ADP + H(+)</text>
        <dbReference type="Rhea" id="RHEA:67840"/>
        <dbReference type="ChEBI" id="CHEBI:15378"/>
        <dbReference type="ChEBI" id="CHEBI:30616"/>
        <dbReference type="ChEBI" id="CHEBI:176343"/>
        <dbReference type="ChEBI" id="CHEBI:176425"/>
        <dbReference type="ChEBI" id="CHEBI:456216"/>
        <dbReference type="EC" id="2.7.1.130"/>
    </reaction>
</comment>
<keyword evidence="15" id="KW-1185">Reference proteome</keyword>
<evidence type="ECO:0000256" key="2">
    <source>
        <dbReference type="ARBA" id="ARBA00004870"/>
    </source>
</evidence>
<evidence type="ECO:0000256" key="8">
    <source>
        <dbReference type="ARBA" id="ARBA00022741"/>
    </source>
</evidence>
<name>A0ABU2Y2E1_9FLAO</name>
<keyword evidence="9 13" id="KW-0418">Kinase</keyword>
<dbReference type="NCBIfam" id="TIGR00682">
    <property type="entry name" value="lpxK"/>
    <property type="match status" value="1"/>
</dbReference>
<keyword evidence="11 13" id="KW-0443">Lipid metabolism</keyword>
<dbReference type="InterPro" id="IPR027417">
    <property type="entry name" value="P-loop_NTPase"/>
</dbReference>
<reference evidence="14 15" key="1">
    <citation type="submission" date="2023-09" db="EMBL/GenBank/DDBJ databases">
        <authorList>
            <person name="Rey-Velasco X."/>
        </authorList>
    </citation>
    <scope>NUCLEOTIDE SEQUENCE [LARGE SCALE GENOMIC DNA]</scope>
    <source>
        <strain evidence="14 15">P050</strain>
    </source>
</reference>
<evidence type="ECO:0000256" key="7">
    <source>
        <dbReference type="ARBA" id="ARBA00022679"/>
    </source>
</evidence>
<comment type="caution">
    <text evidence="14">The sequence shown here is derived from an EMBL/GenBank/DDBJ whole genome shotgun (WGS) entry which is preliminary data.</text>
</comment>